<evidence type="ECO:0000256" key="1">
    <source>
        <dbReference type="SAM" id="Phobius"/>
    </source>
</evidence>
<sequence>MFSFLFLPKNAYIEDLQQNHVQFYDHIFPKSASTFSWVEFHPSLSLFLFLTVPLPQFLLVLLCLPSLKLRITADACWLALLSALRID</sequence>
<protein>
    <submittedName>
        <fullName evidence="2">Expressed protein</fullName>
    </submittedName>
</protein>
<proteinExistence type="predicted"/>
<evidence type="ECO:0000313" key="2">
    <source>
        <dbReference type="EMBL" id="CDS41455.1"/>
    </source>
</evidence>
<gene>
    <name evidence="2" type="ORF">EmuJ_000911100</name>
</gene>
<keyword evidence="1" id="KW-0812">Transmembrane</keyword>
<reference evidence="2" key="1">
    <citation type="journal article" date="2013" name="Nature">
        <title>The genomes of four tapeworm species reveal adaptations to parasitism.</title>
        <authorList>
            <person name="Tsai I.J."/>
            <person name="Zarowiecki M."/>
            <person name="Holroyd N."/>
            <person name="Garciarrubio A."/>
            <person name="Sanchez-Flores A."/>
            <person name="Brooks K.L."/>
            <person name="Tracey A."/>
            <person name="Bobes R.J."/>
            <person name="Fragoso G."/>
            <person name="Sciutto E."/>
            <person name="Aslett M."/>
            <person name="Beasley H."/>
            <person name="Bennett H.M."/>
            <person name="Cai J."/>
            <person name="Camicia F."/>
            <person name="Clark R."/>
            <person name="Cucher M."/>
            <person name="De Silva N."/>
            <person name="Day T.A."/>
            <person name="Deplazes P."/>
            <person name="Estrada K."/>
            <person name="Fernandez C."/>
            <person name="Holland P.W."/>
            <person name="Hou J."/>
            <person name="Hu S."/>
            <person name="Huckvale T."/>
            <person name="Hung S.S."/>
            <person name="Kamenetzky L."/>
            <person name="Keane J.A."/>
            <person name="Kiss F."/>
            <person name="Koziol U."/>
            <person name="Lambert O."/>
            <person name="Liu K."/>
            <person name="Luo X."/>
            <person name="Luo Y."/>
            <person name="Macchiaroli N."/>
            <person name="Nichol S."/>
            <person name="Paps J."/>
            <person name="Parkinson J."/>
            <person name="Pouchkina-Stantcheva N."/>
            <person name="Riddiford N."/>
            <person name="Rosenzvit M."/>
            <person name="Salinas G."/>
            <person name="Wasmuth J.D."/>
            <person name="Zamanian M."/>
            <person name="Zheng Y."/>
            <person name="Cai X."/>
            <person name="Soberon X."/>
            <person name="Olson P.D."/>
            <person name="Laclette J.P."/>
            <person name="Brehm K."/>
            <person name="Berriman M."/>
            <person name="Garciarrubio A."/>
            <person name="Bobes R.J."/>
            <person name="Fragoso G."/>
            <person name="Sanchez-Flores A."/>
            <person name="Estrada K."/>
            <person name="Cevallos M.A."/>
            <person name="Morett E."/>
            <person name="Gonzalez V."/>
            <person name="Portillo T."/>
            <person name="Ochoa-Leyva A."/>
            <person name="Jose M.V."/>
            <person name="Sciutto E."/>
            <person name="Landa A."/>
            <person name="Jimenez L."/>
            <person name="Valdes V."/>
            <person name="Carrero J.C."/>
            <person name="Larralde C."/>
            <person name="Morales-Montor J."/>
            <person name="Limon-Lason J."/>
            <person name="Soberon X."/>
            <person name="Laclette J.P."/>
        </authorList>
    </citation>
    <scope>NUCLEOTIDE SEQUENCE [LARGE SCALE GENOMIC DNA]</scope>
</reference>
<name>A0A068YDT1_ECHMU</name>
<accession>A0A068YDT1</accession>
<reference evidence="2" key="2">
    <citation type="submission" date="2015-11" db="EMBL/GenBank/DDBJ databases">
        <authorList>
            <person name="Zhang Y."/>
            <person name="Guo Z."/>
        </authorList>
    </citation>
    <scope>NUCLEOTIDE SEQUENCE</scope>
</reference>
<keyword evidence="3" id="KW-1185">Reference proteome</keyword>
<dbReference type="AlphaFoldDB" id="A0A068YDT1"/>
<organism evidence="2 3">
    <name type="scientific">Echinococcus multilocularis</name>
    <name type="common">Fox tapeworm</name>
    <dbReference type="NCBI Taxonomy" id="6211"/>
    <lineage>
        <taxon>Eukaryota</taxon>
        <taxon>Metazoa</taxon>
        <taxon>Spiralia</taxon>
        <taxon>Lophotrochozoa</taxon>
        <taxon>Platyhelminthes</taxon>
        <taxon>Cestoda</taxon>
        <taxon>Eucestoda</taxon>
        <taxon>Cyclophyllidea</taxon>
        <taxon>Taeniidae</taxon>
        <taxon>Echinococcus</taxon>
    </lineage>
</organism>
<evidence type="ECO:0000313" key="3">
    <source>
        <dbReference type="Proteomes" id="UP000017246"/>
    </source>
</evidence>
<keyword evidence="1" id="KW-0472">Membrane</keyword>
<dbReference type="Proteomes" id="UP000017246">
    <property type="component" value="Unassembled WGS sequence"/>
</dbReference>
<feature type="transmembrane region" description="Helical" evidence="1">
    <location>
        <begin position="44"/>
        <end position="64"/>
    </location>
</feature>
<dbReference type="EMBL" id="LN902841">
    <property type="protein sequence ID" value="CDS41455.1"/>
    <property type="molecule type" value="Genomic_DNA"/>
</dbReference>
<keyword evidence="1" id="KW-1133">Transmembrane helix</keyword>